<dbReference type="EMBL" id="JACHIT010000001">
    <property type="protein sequence ID" value="MBB5914139.1"/>
    <property type="molecule type" value="Genomic_DNA"/>
</dbReference>
<dbReference type="Gene3D" id="1.50.10.20">
    <property type="match status" value="1"/>
</dbReference>
<keyword evidence="3" id="KW-1185">Reference proteome</keyword>
<dbReference type="GO" id="GO:0005975">
    <property type="term" value="P:carbohydrate metabolic process"/>
    <property type="evidence" value="ECO:0007669"/>
    <property type="project" value="InterPro"/>
</dbReference>
<reference evidence="2 3" key="1">
    <citation type="submission" date="2020-08" db="EMBL/GenBank/DDBJ databases">
        <title>Sequencing the genomes of 1000 actinobacteria strains.</title>
        <authorList>
            <person name="Klenk H.-P."/>
        </authorList>
    </citation>
    <scope>NUCLEOTIDE SEQUENCE [LARGE SCALE GENOMIC DNA]</scope>
    <source>
        <strain evidence="2 3">DSM 43582</strain>
    </source>
</reference>
<dbReference type="PANTHER" id="PTHR47791">
    <property type="entry name" value="MEIOTICALLY UP-REGULATED GENE 191 PROTEIN"/>
    <property type="match status" value="1"/>
</dbReference>
<evidence type="ECO:0000256" key="1">
    <source>
        <dbReference type="SAM" id="MobiDB-lite"/>
    </source>
</evidence>
<organism evidence="2 3">
    <name type="scientific">Nocardia transvalensis</name>
    <dbReference type="NCBI Taxonomy" id="37333"/>
    <lineage>
        <taxon>Bacteria</taxon>
        <taxon>Bacillati</taxon>
        <taxon>Actinomycetota</taxon>
        <taxon>Actinomycetes</taxon>
        <taxon>Mycobacteriales</taxon>
        <taxon>Nocardiaceae</taxon>
        <taxon>Nocardia</taxon>
    </lineage>
</organism>
<protein>
    <submittedName>
        <fullName evidence="2">Putative alpha-1,6-mannanase (GH76 family)</fullName>
    </submittedName>
</protein>
<gene>
    <name evidence="2" type="ORF">BJY24_003006</name>
</gene>
<name>A0A7W9PDI8_9NOCA</name>
<dbReference type="Pfam" id="PF03663">
    <property type="entry name" value="Glyco_hydro_76"/>
    <property type="match status" value="1"/>
</dbReference>
<sequence length="399" mass="43140">MTSRSDDAPASRSPQRRPRPTGNPAAEPDAAAWSERADKAESAIADRHLRMLWMLPGTELGVVGWPSTVAERAFFTWNYWWQAHLIDVSVDAANRVTTPARTRRVETIARSHRIRNISGWTNNYYDDMAWLAIALERAERTQGITEVRGGLTALHKELSAGFHEEYGALPWRKESDYFNTPANGPGGVALARFGEFDKAARIADFIDERLRDPETGLILDGIHLPSGEVESTIFSYCQGVVLGLETELAVHTGEAEHVQRVQRLLAAVEEHLTADGVVTGGGGGDGGLFNGILARYLALVALMLPGDGADQRGARRTAARIVTASARAAWEHRLAVEGEPLFGHDWTVPATLPTGTTGAASFTSGGSVTSSDTPERDLSVQLSGWLLMESAHLVTAAGL</sequence>
<dbReference type="AlphaFoldDB" id="A0A7W9PDI8"/>
<comment type="caution">
    <text evidence="2">The sequence shown here is derived from an EMBL/GenBank/DDBJ whole genome shotgun (WGS) entry which is preliminary data.</text>
</comment>
<evidence type="ECO:0000313" key="2">
    <source>
        <dbReference type="EMBL" id="MBB5914139.1"/>
    </source>
</evidence>
<accession>A0A7W9PDI8</accession>
<dbReference type="InterPro" id="IPR014512">
    <property type="entry name" value="O_gly_hydro"/>
</dbReference>
<dbReference type="InterPro" id="IPR053169">
    <property type="entry name" value="MUG_Protein"/>
</dbReference>
<dbReference type="InterPro" id="IPR005198">
    <property type="entry name" value="Glyco_hydro_76"/>
</dbReference>
<evidence type="ECO:0000313" key="3">
    <source>
        <dbReference type="Proteomes" id="UP000540412"/>
    </source>
</evidence>
<dbReference type="InterPro" id="IPR008928">
    <property type="entry name" value="6-hairpin_glycosidase_sf"/>
</dbReference>
<feature type="region of interest" description="Disordered" evidence="1">
    <location>
        <begin position="1"/>
        <end position="37"/>
    </location>
</feature>
<dbReference type="Proteomes" id="UP000540412">
    <property type="component" value="Unassembled WGS sequence"/>
</dbReference>
<proteinExistence type="predicted"/>
<dbReference type="SUPFAM" id="SSF48208">
    <property type="entry name" value="Six-hairpin glycosidases"/>
    <property type="match status" value="1"/>
</dbReference>
<dbReference type="PIRSF" id="PIRSF021505">
    <property type="entry name" value="O_gly_hdrol"/>
    <property type="match status" value="1"/>
</dbReference>
<dbReference type="PANTHER" id="PTHR47791:SF3">
    <property type="entry name" value="MEIOTICALLY UP-REGULATED GENE 191 PROTEIN"/>
    <property type="match status" value="1"/>
</dbReference>